<dbReference type="AlphaFoldDB" id="A0AA88NAL6"/>
<proteinExistence type="predicted"/>
<dbReference type="EMBL" id="JAVHJS010000006">
    <property type="protein sequence ID" value="KAK2854756.1"/>
    <property type="molecule type" value="Genomic_DNA"/>
</dbReference>
<feature type="region of interest" description="Disordered" evidence="1">
    <location>
        <begin position="1"/>
        <end position="20"/>
    </location>
</feature>
<evidence type="ECO:0000313" key="3">
    <source>
        <dbReference type="Proteomes" id="UP001187315"/>
    </source>
</evidence>
<keyword evidence="3" id="KW-1185">Reference proteome</keyword>
<protein>
    <submittedName>
        <fullName evidence="2">Uncharacterized protein</fullName>
    </submittedName>
</protein>
<sequence>MASGADEPKAKELTDSPEVQFSDDAEGVMVLSVEDKVALIDVIFQDLIAVQSIIKEKGLCNAEFQEQKDQADFTL</sequence>
<feature type="compositionally biased region" description="Basic and acidic residues" evidence="1">
    <location>
        <begin position="1"/>
        <end position="14"/>
    </location>
</feature>
<accession>A0AA88NAL6</accession>
<name>A0AA88NAL6_TACVA</name>
<gene>
    <name evidence="2" type="ORF">Q7C36_006625</name>
</gene>
<evidence type="ECO:0000313" key="2">
    <source>
        <dbReference type="EMBL" id="KAK2854756.1"/>
    </source>
</evidence>
<reference evidence="2" key="1">
    <citation type="submission" date="2023-08" db="EMBL/GenBank/DDBJ databases">
        <title>Pelteobagrus vachellii genome.</title>
        <authorList>
            <person name="Liu H."/>
        </authorList>
    </citation>
    <scope>NUCLEOTIDE SEQUENCE</scope>
    <source>
        <strain evidence="2">PRFRI_2022a</strain>
        <tissue evidence="2">Muscle</tissue>
    </source>
</reference>
<organism evidence="2 3">
    <name type="scientific">Tachysurus vachellii</name>
    <name type="common">Darkbarbel catfish</name>
    <name type="synonym">Pelteobagrus vachellii</name>
    <dbReference type="NCBI Taxonomy" id="175792"/>
    <lineage>
        <taxon>Eukaryota</taxon>
        <taxon>Metazoa</taxon>
        <taxon>Chordata</taxon>
        <taxon>Craniata</taxon>
        <taxon>Vertebrata</taxon>
        <taxon>Euteleostomi</taxon>
        <taxon>Actinopterygii</taxon>
        <taxon>Neopterygii</taxon>
        <taxon>Teleostei</taxon>
        <taxon>Ostariophysi</taxon>
        <taxon>Siluriformes</taxon>
        <taxon>Bagridae</taxon>
        <taxon>Tachysurus</taxon>
    </lineage>
</organism>
<evidence type="ECO:0000256" key="1">
    <source>
        <dbReference type="SAM" id="MobiDB-lite"/>
    </source>
</evidence>
<comment type="caution">
    <text evidence="2">The sequence shown here is derived from an EMBL/GenBank/DDBJ whole genome shotgun (WGS) entry which is preliminary data.</text>
</comment>
<dbReference type="Proteomes" id="UP001187315">
    <property type="component" value="Unassembled WGS sequence"/>
</dbReference>